<sequence length="213" mass="23389">MLTPGTVAAETDVVSKSGDTSLHVRIVQREDGLFDAELSDYRTTNPQPIALQFRHRPAEYADGYDTVVRSQVQWSGTSVPRKVSLDDAGRTPDYLSSAVLVPMPNEDGSESDDRPWVGSVLAIGALDWTLPNPYPELEVTVGKARPGAYGWVRDADGTPRTYGVSHGDELSTVSKRFGVTPAQLRWMNPYLETRGAEEWLLEGSTLNIDPANR</sequence>
<dbReference type="STRING" id="33881.NS184_07940"/>
<reference evidence="1 2" key="1">
    <citation type="journal article" date="2016" name="Front. Microbiol.">
        <title>Genomic Resource of Rice Seed Associated Bacteria.</title>
        <authorList>
            <person name="Midha S."/>
            <person name="Bansal K."/>
            <person name="Sharma S."/>
            <person name="Kumar N."/>
            <person name="Patil P.P."/>
            <person name="Chaudhry V."/>
            <person name="Patil P.B."/>
        </authorList>
    </citation>
    <scope>NUCLEOTIDE SEQUENCE [LARGE SCALE GENOMIC DNA]</scope>
    <source>
        <strain evidence="1 2">NS184</strain>
    </source>
</reference>
<dbReference type="AlphaFoldDB" id="A0A175RU13"/>
<dbReference type="SUPFAM" id="SSF54106">
    <property type="entry name" value="LysM domain"/>
    <property type="match status" value="1"/>
</dbReference>
<comment type="caution">
    <text evidence="1">The sequence shown here is derived from an EMBL/GenBank/DDBJ whole genome shotgun (WGS) entry which is preliminary data.</text>
</comment>
<evidence type="ECO:0000313" key="2">
    <source>
        <dbReference type="Proteomes" id="UP000078252"/>
    </source>
</evidence>
<accession>A0A175RU13</accession>
<dbReference type="Gene3D" id="3.10.350.10">
    <property type="entry name" value="LysM domain"/>
    <property type="match status" value="1"/>
</dbReference>
<dbReference type="EMBL" id="LDQC01000042">
    <property type="protein sequence ID" value="KTR07206.1"/>
    <property type="molecule type" value="Genomic_DNA"/>
</dbReference>
<evidence type="ECO:0008006" key="3">
    <source>
        <dbReference type="Google" id="ProtNLM"/>
    </source>
</evidence>
<name>A0A175RU13_9MICO</name>
<evidence type="ECO:0000313" key="1">
    <source>
        <dbReference type="EMBL" id="KTR07206.1"/>
    </source>
</evidence>
<protein>
    <recommendedName>
        <fullName evidence="3">LysM domain-containing protein</fullName>
    </recommendedName>
</protein>
<gene>
    <name evidence="1" type="ORF">NS184_07940</name>
</gene>
<dbReference type="Proteomes" id="UP000078252">
    <property type="component" value="Unassembled WGS sequence"/>
</dbReference>
<organism evidence="1 2">
    <name type="scientific">Curtobacterium luteum</name>
    <dbReference type="NCBI Taxonomy" id="33881"/>
    <lineage>
        <taxon>Bacteria</taxon>
        <taxon>Bacillati</taxon>
        <taxon>Actinomycetota</taxon>
        <taxon>Actinomycetes</taxon>
        <taxon>Micrococcales</taxon>
        <taxon>Microbacteriaceae</taxon>
        <taxon>Curtobacterium</taxon>
    </lineage>
</organism>
<proteinExistence type="predicted"/>
<dbReference type="InterPro" id="IPR036779">
    <property type="entry name" value="LysM_dom_sf"/>
</dbReference>
<dbReference type="PATRIC" id="fig|33881.3.peg.1910"/>